<dbReference type="Proteomes" id="UP000253507">
    <property type="component" value="Unassembled WGS sequence"/>
</dbReference>
<feature type="region of interest" description="Disordered" evidence="1">
    <location>
        <begin position="146"/>
        <end position="167"/>
    </location>
</feature>
<feature type="signal peptide" evidence="2">
    <location>
        <begin position="1"/>
        <end position="26"/>
    </location>
</feature>
<evidence type="ECO:0000313" key="4">
    <source>
        <dbReference type="Proteomes" id="UP000253507"/>
    </source>
</evidence>
<feature type="region of interest" description="Disordered" evidence="1">
    <location>
        <begin position="26"/>
        <end position="45"/>
    </location>
</feature>
<feature type="chain" id="PRO_5016858886" evidence="2">
    <location>
        <begin position="27"/>
        <end position="234"/>
    </location>
</feature>
<name>A0A367E7C7_9ACTN</name>
<evidence type="ECO:0000256" key="1">
    <source>
        <dbReference type="SAM" id="MobiDB-lite"/>
    </source>
</evidence>
<dbReference type="EMBL" id="QOIM01000049">
    <property type="protein sequence ID" value="RCG13662.1"/>
    <property type="molecule type" value="Genomic_DNA"/>
</dbReference>
<reference evidence="3 4" key="1">
    <citation type="submission" date="2018-06" db="EMBL/GenBank/DDBJ databases">
        <title>Streptomyces reniochalinae sp. nov. and Streptomyces diacarnus sp. nov. from marine sponges.</title>
        <authorList>
            <person name="Li L."/>
        </authorList>
    </citation>
    <scope>NUCLEOTIDE SEQUENCE [LARGE SCALE GENOMIC DNA]</scope>
    <source>
        <strain evidence="3 4">LHW50302</strain>
    </source>
</reference>
<accession>A0A367E7C7</accession>
<keyword evidence="2" id="KW-0732">Signal</keyword>
<protein>
    <submittedName>
        <fullName evidence="3">Sensor domain-containing protein</fullName>
    </submittedName>
</protein>
<dbReference type="AlphaFoldDB" id="A0A367E7C7"/>
<dbReference type="PROSITE" id="PS51257">
    <property type="entry name" value="PROKAR_LIPOPROTEIN"/>
    <property type="match status" value="1"/>
</dbReference>
<keyword evidence="4" id="KW-1185">Reference proteome</keyword>
<evidence type="ECO:0000256" key="2">
    <source>
        <dbReference type="SAM" id="SignalP"/>
    </source>
</evidence>
<sequence>MVRRAVAAAGAVGVLIGVLGACSSGADSAPPAKSQETRRQTEPLSRAGLKKMLLAKSELPETLAARYTQIWPTTTVGKRLKASESRCQPLADAIRPGSTGHISAKTSQRFVETPEEFVTMDLVSYSSVKEASAVMDRLESAVPACPSPLRIGENSEDSDPYRGARKKTVTGQGDQTVSYYLRKVSYADHHESPELFVHIRVGNVIATFKRYASYKDNVIPPALIRAQTHKIQTT</sequence>
<proteinExistence type="predicted"/>
<comment type="caution">
    <text evidence="3">The sequence shown here is derived from an EMBL/GenBank/DDBJ whole genome shotgun (WGS) entry which is preliminary data.</text>
</comment>
<evidence type="ECO:0000313" key="3">
    <source>
        <dbReference type="EMBL" id="RCG13662.1"/>
    </source>
</evidence>
<organism evidence="3 4">
    <name type="scientific">Streptomyces reniochalinae</name>
    <dbReference type="NCBI Taxonomy" id="2250578"/>
    <lineage>
        <taxon>Bacteria</taxon>
        <taxon>Bacillati</taxon>
        <taxon>Actinomycetota</taxon>
        <taxon>Actinomycetes</taxon>
        <taxon>Kitasatosporales</taxon>
        <taxon>Streptomycetaceae</taxon>
        <taxon>Streptomyces</taxon>
    </lineage>
</organism>
<gene>
    <name evidence="3" type="ORF">DQ392_31610</name>
</gene>